<organism evidence="1">
    <name type="scientific">Podoviridae sp. ctHkH8</name>
    <dbReference type="NCBI Taxonomy" id="2825236"/>
    <lineage>
        <taxon>Viruses</taxon>
        <taxon>Duplodnaviria</taxon>
        <taxon>Heunggongvirae</taxon>
        <taxon>Uroviricota</taxon>
        <taxon>Caudoviricetes</taxon>
    </lineage>
</organism>
<sequence length="97" mass="10859">MKEQLITRTINSTKVTVLGVNEITGEAENRTYVIPGAILAPEKALKMAIKRNEDPQYHPSVVVDTVLDEKVYGLEVSKFIELAHEVERPVSQQKKAN</sequence>
<name>A0A8S5PG87_9CAUD</name>
<protein>
    <submittedName>
        <fullName evidence="1">Uncharacterized protein</fullName>
    </submittedName>
</protein>
<proteinExistence type="predicted"/>
<accession>A0A8S5PG87</accession>
<dbReference type="EMBL" id="BK015426">
    <property type="protein sequence ID" value="DAE06102.1"/>
    <property type="molecule type" value="Genomic_DNA"/>
</dbReference>
<reference evidence="1" key="1">
    <citation type="journal article" date="2021" name="Proc. Natl. Acad. Sci. U.S.A.">
        <title>A Catalog of Tens of Thousands of Viruses from Human Metagenomes Reveals Hidden Associations with Chronic Diseases.</title>
        <authorList>
            <person name="Tisza M.J."/>
            <person name="Buck C.B."/>
        </authorList>
    </citation>
    <scope>NUCLEOTIDE SEQUENCE</scope>
    <source>
        <strain evidence="1">CtHkH8</strain>
    </source>
</reference>
<evidence type="ECO:0000313" key="1">
    <source>
        <dbReference type="EMBL" id="DAE06102.1"/>
    </source>
</evidence>